<gene>
    <name evidence="1" type="ordered locus">LHK_02001</name>
</gene>
<dbReference type="Proteomes" id="UP000002010">
    <property type="component" value="Chromosome"/>
</dbReference>
<dbReference type="HOGENOM" id="CLU_3081258_0_0_4"/>
<dbReference type="KEGG" id="lhk:LHK_02001"/>
<protein>
    <submittedName>
        <fullName evidence="1">Uncharacterized protein</fullName>
    </submittedName>
</protein>
<organism evidence="1 2">
    <name type="scientific">Laribacter hongkongensis (strain HLHK9)</name>
    <dbReference type="NCBI Taxonomy" id="557598"/>
    <lineage>
        <taxon>Bacteria</taxon>
        <taxon>Pseudomonadati</taxon>
        <taxon>Pseudomonadota</taxon>
        <taxon>Betaproteobacteria</taxon>
        <taxon>Neisseriales</taxon>
        <taxon>Aquaspirillaceae</taxon>
        <taxon>Laribacter</taxon>
    </lineage>
</organism>
<proteinExistence type="predicted"/>
<name>C1D945_LARHH</name>
<accession>C1D945</accession>
<keyword evidence="2" id="KW-1185">Reference proteome</keyword>
<dbReference type="AlphaFoldDB" id="C1D945"/>
<evidence type="ECO:0000313" key="2">
    <source>
        <dbReference type="Proteomes" id="UP000002010"/>
    </source>
</evidence>
<dbReference type="EMBL" id="CP001154">
    <property type="protein sequence ID" value="ACO74985.1"/>
    <property type="molecule type" value="Genomic_DNA"/>
</dbReference>
<sequence>MEASASLCPVNGQISEVLAIMLVRYVWFYNPHLPQLTLQHRTLVHVLKEWRK</sequence>
<dbReference type="STRING" id="557598.LHK_02001"/>
<reference evidence="1 2" key="1">
    <citation type="journal article" date="2009" name="PLoS Genet.">
        <title>The complete genome and proteome of Laribacter hongkongensis reveal potential mechanisms for adaptations to different temperatures and habitats.</title>
        <authorList>
            <person name="Woo P.C."/>
            <person name="Lau S.K."/>
            <person name="Tse H."/>
            <person name="Teng J.L."/>
            <person name="Curreem S.O."/>
            <person name="Tsang A.K."/>
            <person name="Fan R.Y."/>
            <person name="Wong G.K."/>
            <person name="Huang Y."/>
            <person name="Loman N.J."/>
            <person name="Snyder L.A."/>
            <person name="Cai J.J."/>
            <person name="Huang J.D."/>
            <person name="Mak W."/>
            <person name="Pallen M.J."/>
            <person name="Lok S."/>
            <person name="Yuen K.Y."/>
        </authorList>
    </citation>
    <scope>NUCLEOTIDE SEQUENCE [LARGE SCALE GENOMIC DNA]</scope>
    <source>
        <strain evidence="1 2">HLHK9</strain>
    </source>
</reference>
<evidence type="ECO:0000313" key="1">
    <source>
        <dbReference type="EMBL" id="ACO74985.1"/>
    </source>
</evidence>